<keyword evidence="1" id="KW-0732">Signal</keyword>
<evidence type="ECO:0000313" key="3">
    <source>
        <dbReference type="Proteomes" id="UP000070529"/>
    </source>
</evidence>
<accession>A0A135IDB3</accession>
<dbReference type="OrthoDB" id="869379at2"/>
<reference evidence="2 3" key="1">
    <citation type="submission" date="2015-11" db="EMBL/GenBank/DDBJ databases">
        <title>Genomic Taxonomy of the Vibrionaceae.</title>
        <authorList>
            <person name="Gomez-Gil B."/>
            <person name="Enciso-Ibarra J."/>
        </authorList>
    </citation>
    <scope>NUCLEOTIDE SEQUENCE [LARGE SCALE GENOMIC DNA]</scope>
    <source>
        <strain evidence="2 3">CAIM 912</strain>
    </source>
</reference>
<dbReference type="STRING" id="294935.ATN88_06895"/>
<evidence type="ECO:0008006" key="4">
    <source>
        <dbReference type="Google" id="ProtNLM"/>
    </source>
</evidence>
<proteinExistence type="predicted"/>
<dbReference type="Proteomes" id="UP000070529">
    <property type="component" value="Unassembled WGS sequence"/>
</dbReference>
<sequence length="505" mass="54279">MKSYIPSIALSVLLLSPSAVSANDVPDSMELRTFSLRSQSSGIAPPQEELGVYVVNSGQGLDTGCTFASGGPLLISLPVPLVVNPNVLLSDGRIDPSKLTNMQQQGVIGPNARISMPVFDIDSNASVPNIAPEIDIVSFNGKTLGTLQGANNRWTDTNLQVDIGDIKFGQDNEIRVDIDTGNTEDNWCMSVDWVSVEFDVAIPVVLAHGIAAQADTWDEDTAPGVLSTLDDYGIRYTRFSAEKNGTTATNANILNNKIQGFLDELKSDKVHVIAHSKGGLDTQNLKALSPSFEITSLSTFSTPHLGSVAADLSVIKMDHYANVYSNTAADPNNYAGQYIQLPNIPFAGPKMPGIRDLTTDTASNALQARTRGNIRNTFAIGANADLNQDGVIEKDPDIVGLFPWGSRWAGVTAWQALRNFSSASYVDTQTQWVTIPGAYGPQAYPVTTVKYQAVRTTPQENDVVVTLASANPNYATSLGNVLANHSTMKTGQNVERFLQQIISMR</sequence>
<dbReference type="AlphaFoldDB" id="A0A135IDB3"/>
<dbReference type="Gene3D" id="3.40.50.1820">
    <property type="entry name" value="alpha/beta hydrolase"/>
    <property type="match status" value="1"/>
</dbReference>
<evidence type="ECO:0000313" key="2">
    <source>
        <dbReference type="EMBL" id="KXF83378.1"/>
    </source>
</evidence>
<feature type="signal peptide" evidence="1">
    <location>
        <begin position="1"/>
        <end position="22"/>
    </location>
</feature>
<keyword evidence="3" id="KW-1185">Reference proteome</keyword>
<protein>
    <recommendedName>
        <fullName evidence="4">Alpha/beta hydrolase</fullName>
    </recommendedName>
</protein>
<organism evidence="2 3">
    <name type="scientific">Enterovibrio coralii</name>
    <dbReference type="NCBI Taxonomy" id="294935"/>
    <lineage>
        <taxon>Bacteria</taxon>
        <taxon>Pseudomonadati</taxon>
        <taxon>Pseudomonadota</taxon>
        <taxon>Gammaproteobacteria</taxon>
        <taxon>Vibrionales</taxon>
        <taxon>Vibrionaceae</taxon>
        <taxon>Enterovibrio</taxon>
    </lineage>
</organism>
<dbReference type="EMBL" id="LNTY01000006">
    <property type="protein sequence ID" value="KXF83378.1"/>
    <property type="molecule type" value="Genomic_DNA"/>
</dbReference>
<evidence type="ECO:0000256" key="1">
    <source>
        <dbReference type="SAM" id="SignalP"/>
    </source>
</evidence>
<dbReference type="InterPro" id="IPR029058">
    <property type="entry name" value="AB_hydrolase_fold"/>
</dbReference>
<dbReference type="SUPFAM" id="SSF53474">
    <property type="entry name" value="alpha/beta-Hydrolases"/>
    <property type="match status" value="1"/>
</dbReference>
<dbReference type="RefSeq" id="WP_067411677.1">
    <property type="nucleotide sequence ID" value="NZ_LNTY01000006.1"/>
</dbReference>
<comment type="caution">
    <text evidence="2">The sequence shown here is derived from an EMBL/GenBank/DDBJ whole genome shotgun (WGS) entry which is preliminary data.</text>
</comment>
<feature type="chain" id="PRO_5007465886" description="Alpha/beta hydrolase" evidence="1">
    <location>
        <begin position="23"/>
        <end position="505"/>
    </location>
</feature>
<name>A0A135IDB3_9GAMM</name>
<gene>
    <name evidence="2" type="ORF">ATN88_06895</name>
</gene>